<evidence type="ECO:0000313" key="4">
    <source>
        <dbReference type="Proteomes" id="UP000053354"/>
    </source>
</evidence>
<dbReference type="OrthoDB" id="2437193at2"/>
<gene>
    <name evidence="3" type="ORF">I858_000235</name>
</gene>
<sequence>MNDQYTAPRHSLSPNAVKYWRMDELISNLIAFIVIGVLFYLDWRFNWYEWIFWVLVAITAFFLLGIIWSIISPPLTFKSWRYDLDKEFLYLQFGIWNRTQQLVPMTKIQAVSLTQGPLMRKFDLASLSVETMGSSHSIPALPKEVATELREQIGHFAKIKEVEQ</sequence>
<dbReference type="InterPro" id="IPR005182">
    <property type="entry name" value="YdbS-like_PH"/>
</dbReference>
<evidence type="ECO:0000256" key="1">
    <source>
        <dbReference type="SAM" id="Phobius"/>
    </source>
</evidence>
<dbReference type="STRING" id="1302659.I858_000235"/>
<dbReference type="PANTHER" id="PTHR34473">
    <property type="entry name" value="UPF0699 TRANSMEMBRANE PROTEIN YDBS"/>
    <property type="match status" value="1"/>
</dbReference>
<feature type="domain" description="YdbS-like PH" evidence="2">
    <location>
        <begin position="78"/>
        <end position="153"/>
    </location>
</feature>
<evidence type="ECO:0000259" key="2">
    <source>
        <dbReference type="Pfam" id="PF03703"/>
    </source>
</evidence>
<dbReference type="Proteomes" id="UP000053354">
    <property type="component" value="Chromosome"/>
</dbReference>
<keyword evidence="4" id="KW-1185">Reference proteome</keyword>
<keyword evidence="1" id="KW-0812">Transmembrane</keyword>
<dbReference type="Pfam" id="PF03703">
    <property type="entry name" value="bPH_2"/>
    <property type="match status" value="1"/>
</dbReference>
<keyword evidence="1" id="KW-0472">Membrane</keyword>
<dbReference type="AlphaFoldDB" id="A0A1B1RX49"/>
<organism evidence="3 4">
    <name type="scientific">Planococcus versutus</name>
    <dbReference type="NCBI Taxonomy" id="1302659"/>
    <lineage>
        <taxon>Bacteria</taxon>
        <taxon>Bacillati</taxon>
        <taxon>Bacillota</taxon>
        <taxon>Bacilli</taxon>
        <taxon>Bacillales</taxon>
        <taxon>Caryophanaceae</taxon>
        <taxon>Planococcus</taxon>
    </lineage>
</organism>
<feature type="transmembrane region" description="Helical" evidence="1">
    <location>
        <begin position="47"/>
        <end position="71"/>
    </location>
</feature>
<dbReference type="RefSeq" id="WP_065524098.1">
    <property type="nucleotide sequence ID" value="NZ_CP016540.2"/>
</dbReference>
<reference evidence="3" key="1">
    <citation type="submission" date="2016-10" db="EMBL/GenBank/DDBJ databases">
        <authorList>
            <person name="See-Too W.S."/>
        </authorList>
    </citation>
    <scope>NUCLEOTIDE SEQUENCE</scope>
    <source>
        <strain evidence="3">L10.15</strain>
    </source>
</reference>
<evidence type="ECO:0000313" key="3">
    <source>
        <dbReference type="EMBL" id="ANU25506.1"/>
    </source>
</evidence>
<accession>A0A1B1RX49</accession>
<name>A0A1B1RX49_9BACL</name>
<dbReference type="EMBL" id="CP016540">
    <property type="protein sequence ID" value="ANU25506.1"/>
    <property type="molecule type" value="Genomic_DNA"/>
</dbReference>
<dbReference type="KEGG" id="pll:I858_000235"/>
<proteinExistence type="predicted"/>
<dbReference type="PANTHER" id="PTHR34473:SF2">
    <property type="entry name" value="UPF0699 TRANSMEMBRANE PROTEIN YDBT"/>
    <property type="match status" value="1"/>
</dbReference>
<feature type="transmembrane region" description="Helical" evidence="1">
    <location>
        <begin position="25"/>
        <end position="41"/>
    </location>
</feature>
<keyword evidence="1" id="KW-1133">Transmembrane helix</keyword>
<protein>
    <recommendedName>
        <fullName evidence="2">YdbS-like PH domain-containing protein</fullName>
    </recommendedName>
</protein>